<protein>
    <recommendedName>
        <fullName evidence="1">TIR domain-containing protein</fullName>
    </recommendedName>
</protein>
<name>A0A815HYC9_9BILA</name>
<feature type="domain" description="TIR" evidence="1">
    <location>
        <begin position="670"/>
        <end position="804"/>
    </location>
</feature>
<keyword evidence="5" id="KW-1185">Reference proteome</keyword>
<comment type="caution">
    <text evidence="2">The sequence shown here is derived from an EMBL/GenBank/DDBJ whole genome shotgun (WGS) entry which is preliminary data.</text>
</comment>
<dbReference type="AlphaFoldDB" id="A0A815HYC9"/>
<dbReference type="Pfam" id="PF13676">
    <property type="entry name" value="TIR_2"/>
    <property type="match status" value="1"/>
</dbReference>
<proteinExistence type="predicted"/>
<sequence>MSKNDYTKTLTLSIDNLHSNIKFFYNPLFRKHIQEYLLNSHHIESKIQLLQTQDIFLTLTGEKKNVKTALQTIPNLFELIQMKVFNNKEIHQKIIYWSQQITSDLIIPVIQQIMDQQKIFTIWEKTTLFYGYFKVIYFIHESFKVSENEITEILNNQIEYIENIEMPKEITKQFLNDIDQFIASKQNSELAIIHCKYPYKSNIKISLFGQRKLVKNAKKQLQSIIHKHTIKTVQMKIDTNQHEYLLDNCIEQLDDIENEYKNDNVKIRIRLKEFSSPQYLLETIEKKIQKLLPHRIVCQYEQIGNSILLTDYDYRQLNRLVYVNYGRIDQIETKTIMKVYSIPKASSTTSNISNSLIQQSNEFFSSLSMRKISVLNGSIEIYLTNQSSSIPRDITIISSQAGATEEHIDVMSDNGYLEMKTGRKFLFHRWTPTIATNDERENQKLKKSIEKFISSALQGITACYTSAETIVFQTNEWENIGLQLQQQQLLANCLINEVKQYIITRKLHWRILFIFNNQQMNLYKEFYEIFIKLQTNQDGFAQFVSPVSIIQITLTTSSNLDQIKCENEVNKYIQRYILVDKNLTNEIDIIQWDQNMINAFYKYCLTKLVLPKIELIKNLQIHLIGSIRQVEKAIEKYKLMSDILKQKSSLRIPPPVTPRKTTHSNSLNRIRYNIYFSYCQNDQTFCNRIKNYLVSESYSIYETSTNTTSLQSFMDKSDVILIAFSENYSNNKQSIAELNYAKSINKLLIPFVIRNNTEDSYWLSSLTVNELFYDLFDCEIDLEFYDDFDLEYDKLLCKLLRYTKPGITGITYPETHKLPQIIRNDEDYEVEAFGRISVALQKLTPEQHAERKEDYQLRLTEKMAREKIPDDEIEELVEVLQVVINDSESVLQELNDDTKLNTNENDTKNEIHRDWKLGTIRDCINRAQRWLSKSSNMIQGNITPFTPTGDINDAIFIIHYSSNDPTYMQNSKPFDHSSPAKYFSTLNSYMGSGFNMEQAHEYCHRLFKNTKSPHKNEKHEIIKQADHTLFLSNELRTPEEMQKLEELDNPNRIWKVKPDREKFVQQKIKNILEFKELCEKSM</sequence>
<dbReference type="EMBL" id="CAJNOL010005443">
    <property type="protein sequence ID" value="CAF1605216.1"/>
    <property type="molecule type" value="Genomic_DNA"/>
</dbReference>
<accession>A0A815HYC9</accession>
<gene>
    <name evidence="3" type="ORF">JXQ802_LOCUS48769</name>
    <name evidence="2" type="ORF">PYM288_LOCUS32736</name>
</gene>
<evidence type="ECO:0000313" key="2">
    <source>
        <dbReference type="EMBL" id="CAF1358021.1"/>
    </source>
</evidence>
<dbReference type="SUPFAM" id="SSF52200">
    <property type="entry name" value="Toll/Interleukin receptor TIR domain"/>
    <property type="match status" value="1"/>
</dbReference>
<evidence type="ECO:0000259" key="1">
    <source>
        <dbReference type="PROSITE" id="PS50104"/>
    </source>
</evidence>
<dbReference type="InterPro" id="IPR000157">
    <property type="entry name" value="TIR_dom"/>
</dbReference>
<dbReference type="EMBL" id="CAJNOH010004053">
    <property type="protein sequence ID" value="CAF1358021.1"/>
    <property type="molecule type" value="Genomic_DNA"/>
</dbReference>
<dbReference type="PROSITE" id="PS50104">
    <property type="entry name" value="TIR"/>
    <property type="match status" value="1"/>
</dbReference>
<dbReference type="Proteomes" id="UP000663870">
    <property type="component" value="Unassembled WGS sequence"/>
</dbReference>
<organism evidence="2 4">
    <name type="scientific">Rotaria sordida</name>
    <dbReference type="NCBI Taxonomy" id="392033"/>
    <lineage>
        <taxon>Eukaryota</taxon>
        <taxon>Metazoa</taxon>
        <taxon>Spiralia</taxon>
        <taxon>Gnathifera</taxon>
        <taxon>Rotifera</taxon>
        <taxon>Eurotatoria</taxon>
        <taxon>Bdelloidea</taxon>
        <taxon>Philodinida</taxon>
        <taxon>Philodinidae</taxon>
        <taxon>Rotaria</taxon>
    </lineage>
</organism>
<dbReference type="Proteomes" id="UP000663854">
    <property type="component" value="Unassembled WGS sequence"/>
</dbReference>
<dbReference type="GO" id="GO:0007165">
    <property type="term" value="P:signal transduction"/>
    <property type="evidence" value="ECO:0007669"/>
    <property type="project" value="InterPro"/>
</dbReference>
<dbReference type="InterPro" id="IPR035897">
    <property type="entry name" value="Toll_tir_struct_dom_sf"/>
</dbReference>
<reference evidence="2" key="1">
    <citation type="submission" date="2021-02" db="EMBL/GenBank/DDBJ databases">
        <authorList>
            <person name="Nowell W R."/>
        </authorList>
    </citation>
    <scope>NUCLEOTIDE SEQUENCE</scope>
</reference>
<evidence type="ECO:0000313" key="5">
    <source>
        <dbReference type="Proteomes" id="UP000663870"/>
    </source>
</evidence>
<evidence type="ECO:0000313" key="4">
    <source>
        <dbReference type="Proteomes" id="UP000663854"/>
    </source>
</evidence>
<evidence type="ECO:0000313" key="3">
    <source>
        <dbReference type="EMBL" id="CAF1605216.1"/>
    </source>
</evidence>